<name>A0A699JNE7_TANCI</name>
<feature type="non-terminal residue" evidence="1">
    <location>
        <position position="1"/>
    </location>
</feature>
<comment type="caution">
    <text evidence="1">The sequence shown here is derived from an EMBL/GenBank/DDBJ whole genome shotgun (WGS) entry which is preliminary data.</text>
</comment>
<sequence>IWHLYHLGIKDTHSSDFVGLTEGTRQTLDDRLRMVYTGYEGHELFTSYVWRRLFEIRAPLVREFILKFLGTCRMSNTEMDLDVAETLCFKLSEVRHRMTWRQFILALGFHTYEEMAETGFGPYWLGSDKVILDKGDLRDYWIEISSDRDFLGMAPSYVFIQDTVTLCLAAHFRLVSDQGLRGLSVVTSELSLINLHKLKRLNIYVRVDDIWAWVALRPERHNGALWGCEEMLMDRSLIRAFYNTRVGSLWFPYQRHTTRRTDDANTSAPQQPDP</sequence>
<accession>A0A699JNE7</accession>
<dbReference type="EMBL" id="BKCJ010432304">
    <property type="protein sequence ID" value="GFA48533.1"/>
    <property type="molecule type" value="Genomic_DNA"/>
</dbReference>
<organism evidence="1">
    <name type="scientific">Tanacetum cinerariifolium</name>
    <name type="common">Dalmatian daisy</name>
    <name type="synonym">Chrysanthemum cinerariifolium</name>
    <dbReference type="NCBI Taxonomy" id="118510"/>
    <lineage>
        <taxon>Eukaryota</taxon>
        <taxon>Viridiplantae</taxon>
        <taxon>Streptophyta</taxon>
        <taxon>Embryophyta</taxon>
        <taxon>Tracheophyta</taxon>
        <taxon>Spermatophyta</taxon>
        <taxon>Magnoliopsida</taxon>
        <taxon>eudicotyledons</taxon>
        <taxon>Gunneridae</taxon>
        <taxon>Pentapetalae</taxon>
        <taxon>asterids</taxon>
        <taxon>campanulids</taxon>
        <taxon>Asterales</taxon>
        <taxon>Asteraceae</taxon>
        <taxon>Asteroideae</taxon>
        <taxon>Anthemideae</taxon>
        <taxon>Anthemidinae</taxon>
        <taxon>Tanacetum</taxon>
    </lineage>
</organism>
<reference evidence="1" key="1">
    <citation type="journal article" date="2019" name="Sci. Rep.">
        <title>Draft genome of Tanacetum cinerariifolium, the natural source of mosquito coil.</title>
        <authorList>
            <person name="Yamashiro T."/>
            <person name="Shiraishi A."/>
            <person name="Satake H."/>
            <person name="Nakayama K."/>
        </authorList>
    </citation>
    <scope>NUCLEOTIDE SEQUENCE</scope>
</reference>
<proteinExistence type="predicted"/>
<evidence type="ECO:0000313" key="1">
    <source>
        <dbReference type="EMBL" id="GFA48533.1"/>
    </source>
</evidence>
<protein>
    <submittedName>
        <fullName evidence="1">Uncharacterized protein</fullName>
    </submittedName>
</protein>
<dbReference type="AlphaFoldDB" id="A0A699JNE7"/>
<gene>
    <name evidence="1" type="ORF">Tci_620505</name>
</gene>